<protein>
    <submittedName>
        <fullName evidence="2">F-box protein</fullName>
    </submittedName>
</protein>
<evidence type="ECO:0000256" key="1">
    <source>
        <dbReference type="SAM" id="MobiDB-lite"/>
    </source>
</evidence>
<evidence type="ECO:0000313" key="3">
    <source>
        <dbReference type="Proteomes" id="UP000623129"/>
    </source>
</evidence>
<reference evidence="2" key="1">
    <citation type="submission" date="2020-01" db="EMBL/GenBank/DDBJ databases">
        <title>Genome sequence of Kobresia littledalei, the first chromosome-level genome in the family Cyperaceae.</title>
        <authorList>
            <person name="Qu G."/>
        </authorList>
    </citation>
    <scope>NUCLEOTIDE SEQUENCE</scope>
    <source>
        <strain evidence="2">C.B.Clarke</strain>
        <tissue evidence="2">Leaf</tissue>
    </source>
</reference>
<accession>A0A833RB07</accession>
<name>A0A833RB07_9POAL</name>
<dbReference type="EMBL" id="SWLB01000007">
    <property type="protein sequence ID" value="KAF3336318.1"/>
    <property type="molecule type" value="Genomic_DNA"/>
</dbReference>
<dbReference type="Proteomes" id="UP000623129">
    <property type="component" value="Unassembled WGS sequence"/>
</dbReference>
<dbReference type="OrthoDB" id="684869at2759"/>
<feature type="region of interest" description="Disordered" evidence="1">
    <location>
        <begin position="416"/>
        <end position="449"/>
    </location>
</feature>
<dbReference type="InterPro" id="IPR032675">
    <property type="entry name" value="LRR_dom_sf"/>
</dbReference>
<sequence>MANLPKRRCLAPPSDTTATASLDRFLESALAMADPSISIGLSLERILDSTPLQSDKESILDVATRLASALMDASKRSTRKLATAHNLSVWPLTADLTIKVFSMLDTESVCFAAATCSLFSRCASDSLCYANIDLTRSVAKVTNPIVSTMIQRAGKNLQSIKVGRLPQDNNRLDKSPLTGSCLAALVSDGGAAGLLLRKLHLHNLKMKDYNPCSALMACKNLAELEIVGMDGWLDVILRIICKYCHSIERLCLQALGECLCHVEDLTKSCPLLSSLSLRGFGIGDDILSVLIKGAQGLKYLDLSGSLYFSGSFLSDLGKGGGANSLETLILRDCINLRAREVSLFLSAVLYGDWKQLRYVDISNRKGLVVPRGSSGPRTRCAIEVSQVLQRRPDIRLIADYPSEICFYGDCTNSPSPSSDSDSGSSSSDTLSCSLIDSSSSSEEEDSYLSGARLFPII</sequence>
<evidence type="ECO:0000313" key="2">
    <source>
        <dbReference type="EMBL" id="KAF3336318.1"/>
    </source>
</evidence>
<comment type="caution">
    <text evidence="2">The sequence shown here is derived from an EMBL/GenBank/DDBJ whole genome shotgun (WGS) entry which is preliminary data.</text>
</comment>
<gene>
    <name evidence="2" type="ORF">FCM35_KLT18904</name>
</gene>
<organism evidence="2 3">
    <name type="scientific">Carex littledalei</name>
    <dbReference type="NCBI Taxonomy" id="544730"/>
    <lineage>
        <taxon>Eukaryota</taxon>
        <taxon>Viridiplantae</taxon>
        <taxon>Streptophyta</taxon>
        <taxon>Embryophyta</taxon>
        <taxon>Tracheophyta</taxon>
        <taxon>Spermatophyta</taxon>
        <taxon>Magnoliopsida</taxon>
        <taxon>Liliopsida</taxon>
        <taxon>Poales</taxon>
        <taxon>Cyperaceae</taxon>
        <taxon>Cyperoideae</taxon>
        <taxon>Cariceae</taxon>
        <taxon>Carex</taxon>
        <taxon>Carex subgen. Euthyceras</taxon>
    </lineage>
</organism>
<dbReference type="SUPFAM" id="SSF52047">
    <property type="entry name" value="RNI-like"/>
    <property type="match status" value="1"/>
</dbReference>
<dbReference type="SUPFAM" id="SSF81383">
    <property type="entry name" value="F-box domain"/>
    <property type="match status" value="1"/>
</dbReference>
<proteinExistence type="predicted"/>
<feature type="compositionally biased region" description="Low complexity" evidence="1">
    <location>
        <begin position="416"/>
        <end position="440"/>
    </location>
</feature>
<dbReference type="Gene3D" id="3.80.10.10">
    <property type="entry name" value="Ribonuclease Inhibitor"/>
    <property type="match status" value="1"/>
</dbReference>
<keyword evidence="3" id="KW-1185">Reference proteome</keyword>
<dbReference type="AlphaFoldDB" id="A0A833RB07"/>
<dbReference type="InterPro" id="IPR036047">
    <property type="entry name" value="F-box-like_dom_sf"/>
</dbReference>